<dbReference type="SUPFAM" id="SSF52540">
    <property type="entry name" value="P-loop containing nucleoside triphosphate hydrolases"/>
    <property type="match status" value="1"/>
</dbReference>
<dbReference type="InterPro" id="IPR027417">
    <property type="entry name" value="P-loop_NTPase"/>
</dbReference>
<dbReference type="Pfam" id="PF00685">
    <property type="entry name" value="Sulfotransfer_1"/>
    <property type="match status" value="1"/>
</dbReference>
<feature type="domain" description="Sulfotransferase" evidence="1">
    <location>
        <begin position="34"/>
        <end position="291"/>
    </location>
</feature>
<reference evidence="3" key="1">
    <citation type="submission" date="2018-08" db="EMBL/GenBank/DDBJ databases">
        <authorList>
            <person name="Zhang J."/>
            <person name="Du Z.-J."/>
        </authorList>
    </citation>
    <scope>NUCLEOTIDE SEQUENCE [LARGE SCALE GENOMIC DNA]</scope>
    <source>
        <strain evidence="3">KCTC 52655</strain>
    </source>
</reference>
<dbReference type="PANTHER" id="PTHR10704">
    <property type="entry name" value="CARBOHYDRATE SULFOTRANSFERASE"/>
    <property type="match status" value="1"/>
</dbReference>
<evidence type="ECO:0000313" key="3">
    <source>
        <dbReference type="Proteomes" id="UP000256561"/>
    </source>
</evidence>
<dbReference type="Gene3D" id="3.40.50.300">
    <property type="entry name" value="P-loop containing nucleotide triphosphate hydrolases"/>
    <property type="match status" value="1"/>
</dbReference>
<dbReference type="InterPro" id="IPR000863">
    <property type="entry name" value="Sulfotransferase_dom"/>
</dbReference>
<name>A0A3D8ME67_9ALTE</name>
<dbReference type="EMBL" id="QRHA01000002">
    <property type="protein sequence ID" value="RDV28167.1"/>
    <property type="molecule type" value="Genomic_DNA"/>
</dbReference>
<dbReference type="PANTHER" id="PTHR10704:SF44">
    <property type="entry name" value="LD35051P-RELATED"/>
    <property type="match status" value="1"/>
</dbReference>
<keyword evidence="2" id="KW-0808">Transferase</keyword>
<dbReference type="GO" id="GO:0006044">
    <property type="term" value="P:N-acetylglucosamine metabolic process"/>
    <property type="evidence" value="ECO:0007669"/>
    <property type="project" value="TreeGrafter"/>
</dbReference>
<protein>
    <submittedName>
        <fullName evidence="2">Sulfotransferase family protein</fullName>
    </submittedName>
</protein>
<keyword evidence="3" id="KW-1185">Reference proteome</keyword>
<accession>A0A3D8ME67</accession>
<dbReference type="InterPro" id="IPR051135">
    <property type="entry name" value="Gal/GlcNAc/GalNAc_ST"/>
</dbReference>
<organism evidence="2 3">
    <name type="scientific">Alteromonas aestuariivivens</name>
    <dbReference type="NCBI Taxonomy" id="1938339"/>
    <lineage>
        <taxon>Bacteria</taxon>
        <taxon>Pseudomonadati</taxon>
        <taxon>Pseudomonadota</taxon>
        <taxon>Gammaproteobacteria</taxon>
        <taxon>Alteromonadales</taxon>
        <taxon>Alteromonadaceae</taxon>
        <taxon>Alteromonas/Salinimonas group</taxon>
        <taxon>Alteromonas</taxon>
    </lineage>
</organism>
<dbReference type="GO" id="GO:0006790">
    <property type="term" value="P:sulfur compound metabolic process"/>
    <property type="evidence" value="ECO:0007669"/>
    <property type="project" value="TreeGrafter"/>
</dbReference>
<dbReference type="Proteomes" id="UP000256561">
    <property type="component" value="Unassembled WGS sequence"/>
</dbReference>
<evidence type="ECO:0000259" key="1">
    <source>
        <dbReference type="Pfam" id="PF00685"/>
    </source>
</evidence>
<sequence>MTSWSETLQRKWDGVLLRGLNLASQLSRRRFVPNSVLLMSYPRSGSSWVGKVLATSEQFAYLREPVTQPYLKVHRGVHALVDPKSDPYTLRVYSRLAEQAFSGVPSTHYGVVDNKKDFWPFFYSTAADTLLIKEVNPRAIPLFCENYQPFVILLMRHPAAVALSFSQKGWLEKSDAQASNDLNLHLDKWGKFGFAYGECLYRGQSYLDRYPAHCIVRYEDLAFQPERQFMQLFETIGVNPPANYHEVIKRYCFGSMSMESSYLTQRNSRQTAGKWKQQLSQSQLDSLKEGYFLSSLKMYREPQEWQLEPGKYATPLG</sequence>
<evidence type="ECO:0000313" key="2">
    <source>
        <dbReference type="EMBL" id="RDV28167.1"/>
    </source>
</evidence>
<gene>
    <name evidence="2" type="ORF">DXV75_04185</name>
</gene>
<comment type="caution">
    <text evidence="2">The sequence shown here is derived from an EMBL/GenBank/DDBJ whole genome shotgun (WGS) entry which is preliminary data.</text>
</comment>
<dbReference type="RefSeq" id="WP_115592125.1">
    <property type="nucleotide sequence ID" value="NZ_QRHA01000002.1"/>
</dbReference>
<proteinExistence type="predicted"/>
<dbReference type="GO" id="GO:0001517">
    <property type="term" value="F:N-acetylglucosamine 6-O-sulfotransferase activity"/>
    <property type="evidence" value="ECO:0007669"/>
    <property type="project" value="TreeGrafter"/>
</dbReference>
<dbReference type="AlphaFoldDB" id="A0A3D8ME67"/>
<dbReference type="OrthoDB" id="1431348at2"/>